<evidence type="ECO:0000256" key="1">
    <source>
        <dbReference type="SAM" id="MobiDB-lite"/>
    </source>
</evidence>
<keyword evidence="4" id="KW-1185">Reference proteome</keyword>
<dbReference type="InterPro" id="IPR025461">
    <property type="entry name" value="ABA4-like"/>
</dbReference>
<gene>
    <name evidence="3" type="ORF">A3770_02p14900</name>
</gene>
<name>A0A5B8MHX7_9CHLO</name>
<feature type="transmembrane region" description="Helical" evidence="2">
    <location>
        <begin position="147"/>
        <end position="167"/>
    </location>
</feature>
<dbReference type="Proteomes" id="UP000316726">
    <property type="component" value="Chromosome 2"/>
</dbReference>
<evidence type="ECO:0000256" key="2">
    <source>
        <dbReference type="SAM" id="Phobius"/>
    </source>
</evidence>
<dbReference type="AlphaFoldDB" id="A0A5B8MHX7"/>
<keyword evidence="2" id="KW-1133">Transmembrane helix</keyword>
<dbReference type="EMBL" id="CP031035">
    <property type="protein sequence ID" value="QDZ18972.1"/>
    <property type="molecule type" value="Genomic_DNA"/>
</dbReference>
<keyword evidence="2" id="KW-0472">Membrane</keyword>
<dbReference type="Pfam" id="PF14108">
    <property type="entry name" value="ABA4-like"/>
    <property type="match status" value="1"/>
</dbReference>
<feature type="transmembrane region" description="Helical" evidence="2">
    <location>
        <begin position="93"/>
        <end position="113"/>
    </location>
</feature>
<feature type="compositionally biased region" description="Basic and acidic residues" evidence="1">
    <location>
        <begin position="14"/>
        <end position="32"/>
    </location>
</feature>
<protein>
    <recommendedName>
        <fullName evidence="5">DUF4281 domain-containing protein</fullName>
    </recommendedName>
</protein>
<keyword evidence="2" id="KW-0812">Transmembrane</keyword>
<proteinExistence type="predicted"/>
<accession>A0A5B8MHX7</accession>
<evidence type="ECO:0008006" key="5">
    <source>
        <dbReference type="Google" id="ProtNLM"/>
    </source>
</evidence>
<evidence type="ECO:0000313" key="3">
    <source>
        <dbReference type="EMBL" id="QDZ18972.1"/>
    </source>
</evidence>
<dbReference type="OrthoDB" id="196782at2759"/>
<dbReference type="PANTHER" id="PTHR34543:SF1">
    <property type="entry name" value="PROTEIN ABA DEFICIENT 4, CHLOROPLASTIC"/>
    <property type="match status" value="1"/>
</dbReference>
<organism evidence="3 4">
    <name type="scientific">Chloropicon primus</name>
    <dbReference type="NCBI Taxonomy" id="1764295"/>
    <lineage>
        <taxon>Eukaryota</taxon>
        <taxon>Viridiplantae</taxon>
        <taxon>Chlorophyta</taxon>
        <taxon>Chloropicophyceae</taxon>
        <taxon>Chloropicales</taxon>
        <taxon>Chloropicaceae</taxon>
        <taxon>Chloropicon</taxon>
    </lineage>
</organism>
<dbReference type="PANTHER" id="PTHR34543">
    <property type="entry name" value="PROTEIN ABA DEFICIENT 4, CHLOROPLASTIC"/>
    <property type="match status" value="1"/>
</dbReference>
<feature type="region of interest" description="Disordered" evidence="1">
    <location>
        <begin position="1"/>
        <end position="37"/>
    </location>
</feature>
<reference evidence="3 4" key="1">
    <citation type="submission" date="2018-07" db="EMBL/GenBank/DDBJ databases">
        <title>The complete nuclear genome of the prasinophyte Chloropicon primus (CCMP1205).</title>
        <authorList>
            <person name="Pombert J.-F."/>
            <person name="Otis C."/>
            <person name="Turmel M."/>
            <person name="Lemieux C."/>
        </authorList>
    </citation>
    <scope>NUCLEOTIDE SEQUENCE [LARGE SCALE GENOMIC DNA]</scope>
    <source>
        <strain evidence="3 4">CCMP1205</strain>
    </source>
</reference>
<evidence type="ECO:0000313" key="4">
    <source>
        <dbReference type="Proteomes" id="UP000316726"/>
    </source>
</evidence>
<sequence>MGVRELGAGSPFSRSRDFHPETSEVRREDLGLEARASAPMATTTRAITPLAHPRHARGRLPPPRALSAAITALASAPAQAASAAAAAPAASSLAFNLGTSAVLVPAYLALLALGRRRIRLVDRIWSPPPTRHETTTTSSSNNNNKDLLPFLLPFLLGSAFLLSLVGAPCSTLLDLSRSCWTNGIPALQALLRDPAATALVWTQITFLDFLVARHVLRDREAGVPWRHSVALCFVVGPAGLLSHLLTKALFHTSKRKKSRGR</sequence>
<feature type="transmembrane region" description="Helical" evidence="2">
    <location>
        <begin position="65"/>
        <end position="87"/>
    </location>
</feature>
<feature type="transmembrane region" description="Helical" evidence="2">
    <location>
        <begin position="228"/>
        <end position="250"/>
    </location>
</feature>